<dbReference type="GeneID" id="37070695"/>
<organism evidence="2 3">
    <name type="scientific">Aspergillus heteromorphus CBS 117.55</name>
    <dbReference type="NCBI Taxonomy" id="1448321"/>
    <lineage>
        <taxon>Eukaryota</taxon>
        <taxon>Fungi</taxon>
        <taxon>Dikarya</taxon>
        <taxon>Ascomycota</taxon>
        <taxon>Pezizomycotina</taxon>
        <taxon>Eurotiomycetes</taxon>
        <taxon>Eurotiomycetidae</taxon>
        <taxon>Eurotiales</taxon>
        <taxon>Aspergillaceae</taxon>
        <taxon>Aspergillus</taxon>
        <taxon>Aspergillus subgen. Circumdati</taxon>
    </lineage>
</organism>
<dbReference type="VEuPathDB" id="FungiDB:BO70DRAFT_45081"/>
<dbReference type="RefSeq" id="XP_025398829.1">
    <property type="nucleotide sequence ID" value="XM_025548458.1"/>
</dbReference>
<feature type="chain" id="PRO_5016248767" evidence="1">
    <location>
        <begin position="21"/>
        <end position="191"/>
    </location>
</feature>
<accession>A0A317W1K7</accession>
<proteinExistence type="predicted"/>
<evidence type="ECO:0000313" key="3">
    <source>
        <dbReference type="Proteomes" id="UP000247233"/>
    </source>
</evidence>
<gene>
    <name evidence="2" type="ORF">BO70DRAFT_45081</name>
</gene>
<dbReference type="OrthoDB" id="4301468at2759"/>
<dbReference type="Proteomes" id="UP000247233">
    <property type="component" value="Unassembled WGS sequence"/>
</dbReference>
<feature type="signal peptide" evidence="1">
    <location>
        <begin position="1"/>
        <end position="20"/>
    </location>
</feature>
<reference evidence="2 3" key="1">
    <citation type="submission" date="2016-12" db="EMBL/GenBank/DDBJ databases">
        <title>The genomes of Aspergillus section Nigri reveals drivers in fungal speciation.</title>
        <authorList>
            <consortium name="DOE Joint Genome Institute"/>
            <person name="Vesth T.C."/>
            <person name="Nybo J."/>
            <person name="Theobald S."/>
            <person name="Brandl J."/>
            <person name="Frisvad J.C."/>
            <person name="Nielsen K.F."/>
            <person name="Lyhne E.K."/>
            <person name="Kogle M.E."/>
            <person name="Kuo A."/>
            <person name="Riley R."/>
            <person name="Clum A."/>
            <person name="Nolan M."/>
            <person name="Lipzen A."/>
            <person name="Salamov A."/>
            <person name="Henrissat B."/>
            <person name="Wiebenga A."/>
            <person name="De Vries R.P."/>
            <person name="Grigoriev I.V."/>
            <person name="Mortensen U.H."/>
            <person name="Andersen M.R."/>
            <person name="Baker S.E."/>
        </authorList>
    </citation>
    <scope>NUCLEOTIDE SEQUENCE [LARGE SCALE GENOMIC DNA]</scope>
    <source>
        <strain evidence="2 3">CBS 117.55</strain>
    </source>
</reference>
<dbReference type="EMBL" id="MSFL01000014">
    <property type="protein sequence ID" value="PWY80526.1"/>
    <property type="molecule type" value="Genomic_DNA"/>
</dbReference>
<keyword evidence="1" id="KW-0732">Signal</keyword>
<keyword evidence="3" id="KW-1185">Reference proteome</keyword>
<evidence type="ECO:0000256" key="1">
    <source>
        <dbReference type="SAM" id="SignalP"/>
    </source>
</evidence>
<name>A0A317W1K7_9EURO</name>
<sequence length="191" mass="21019">MKFTSSSVVAAATFFSAANAAGLSLPDIPQSCLQIPQVLGNKPLQLMHYFNTEVCDKNCTATINQHNQYLQEQVVPQITKDLDAKLGISTSQEESFSQFRTQLTSAVTKDCQTEGNKPLCNDLQGLFQYGACVFKATQPIIMNHIGQISSSINITEAGCNKIKELDSDQTVWQKTLPGYIDKFEQLCASEK</sequence>
<protein>
    <submittedName>
        <fullName evidence="2">Uncharacterized protein</fullName>
    </submittedName>
</protein>
<evidence type="ECO:0000313" key="2">
    <source>
        <dbReference type="EMBL" id="PWY80526.1"/>
    </source>
</evidence>
<comment type="caution">
    <text evidence="2">The sequence shown here is derived from an EMBL/GenBank/DDBJ whole genome shotgun (WGS) entry which is preliminary data.</text>
</comment>
<dbReference type="AlphaFoldDB" id="A0A317W1K7"/>